<dbReference type="EMBL" id="CP000155">
    <property type="protein sequence ID" value="ABC29823.1"/>
    <property type="molecule type" value="Genomic_DNA"/>
</dbReference>
<evidence type="ECO:0000313" key="1">
    <source>
        <dbReference type="EMBL" id="ABC29823.1"/>
    </source>
</evidence>
<protein>
    <submittedName>
        <fullName evidence="1">Uncharacterized protein</fullName>
    </submittedName>
</protein>
<keyword evidence="2" id="KW-1185">Reference proteome</keyword>
<dbReference type="KEGG" id="hch:HCH_03057"/>
<evidence type="ECO:0000313" key="2">
    <source>
        <dbReference type="Proteomes" id="UP000000238"/>
    </source>
</evidence>
<dbReference type="OrthoDB" id="9882048at2"/>
<dbReference type="RefSeq" id="WP_011396892.1">
    <property type="nucleotide sequence ID" value="NC_007645.1"/>
</dbReference>
<gene>
    <name evidence="1" type="ordered locus">HCH_03057</name>
</gene>
<sequence length="80" mass="9646">MDTQSQKSPRQLAEEAIQRYRSEYLTDLEKWSEEEPVMLGDTPASKEQRRYKQLSLKEISRLMDQSSMEYQLKRMKSRGW</sequence>
<dbReference type="HOGENOM" id="CLU_2665985_0_0_6"/>
<dbReference type="Proteomes" id="UP000000238">
    <property type="component" value="Chromosome"/>
</dbReference>
<name>Q2SHQ1_HAHCH</name>
<reference evidence="1 2" key="1">
    <citation type="journal article" date="2005" name="Nucleic Acids Res.">
        <title>Genomic blueprint of Hahella chejuensis, a marine microbe producing an algicidal agent.</title>
        <authorList>
            <person name="Jeong H."/>
            <person name="Yim J.H."/>
            <person name="Lee C."/>
            <person name="Choi S.-H."/>
            <person name="Park Y.K."/>
            <person name="Yoon S.H."/>
            <person name="Hur C.-G."/>
            <person name="Kang H.-Y."/>
            <person name="Kim D."/>
            <person name="Lee H.H."/>
            <person name="Park K.H."/>
            <person name="Park S.-H."/>
            <person name="Park H.-S."/>
            <person name="Lee H.K."/>
            <person name="Oh T.K."/>
            <person name="Kim J.F."/>
        </authorList>
    </citation>
    <scope>NUCLEOTIDE SEQUENCE [LARGE SCALE GENOMIC DNA]</scope>
    <source>
        <strain evidence="1 2">KCTC 2396</strain>
    </source>
</reference>
<dbReference type="AlphaFoldDB" id="Q2SHQ1"/>
<proteinExistence type="predicted"/>
<organism evidence="1 2">
    <name type="scientific">Hahella chejuensis (strain KCTC 2396)</name>
    <dbReference type="NCBI Taxonomy" id="349521"/>
    <lineage>
        <taxon>Bacteria</taxon>
        <taxon>Pseudomonadati</taxon>
        <taxon>Pseudomonadota</taxon>
        <taxon>Gammaproteobacteria</taxon>
        <taxon>Oceanospirillales</taxon>
        <taxon>Hahellaceae</taxon>
        <taxon>Hahella</taxon>
    </lineage>
</organism>
<accession>Q2SHQ1</accession>